<gene>
    <name evidence="2" type="ORF">GCM10010249_59490</name>
</gene>
<organism evidence="2 3">
    <name type="scientific">Streptomyces roseolilacinus</name>
    <dbReference type="NCBI Taxonomy" id="66904"/>
    <lineage>
        <taxon>Bacteria</taxon>
        <taxon>Bacillati</taxon>
        <taxon>Actinomycetota</taxon>
        <taxon>Actinomycetes</taxon>
        <taxon>Kitasatosporales</taxon>
        <taxon>Streptomycetaceae</taxon>
        <taxon>Streptomyces</taxon>
    </lineage>
</organism>
<sequence>MRLVVDPADALFGGVGGIGKVTTGEVGDATGQGIDRINTKLPAASRPRTAAPAWPADGPVVRASATAGEPVGPRGLAPPGSARPDPARRGAEPPADSVSPRGRGHLGRAKLDGPWVGAEFGPDCGGPRPTEAAARRRSAGPPV</sequence>
<accession>A0A918EQ33</accession>
<dbReference type="EMBL" id="BMSV01000020">
    <property type="protein sequence ID" value="GGQ33025.1"/>
    <property type="molecule type" value="Genomic_DNA"/>
</dbReference>
<dbReference type="AlphaFoldDB" id="A0A918EQ33"/>
<name>A0A918EQ33_9ACTN</name>
<reference evidence="2" key="1">
    <citation type="journal article" date="2014" name="Int. J. Syst. Evol. Microbiol.">
        <title>Complete genome sequence of Corynebacterium casei LMG S-19264T (=DSM 44701T), isolated from a smear-ripened cheese.</title>
        <authorList>
            <consortium name="US DOE Joint Genome Institute (JGI-PGF)"/>
            <person name="Walter F."/>
            <person name="Albersmeier A."/>
            <person name="Kalinowski J."/>
            <person name="Ruckert C."/>
        </authorList>
    </citation>
    <scope>NUCLEOTIDE SEQUENCE</scope>
    <source>
        <strain evidence="2">JCM 4335</strain>
    </source>
</reference>
<evidence type="ECO:0000313" key="3">
    <source>
        <dbReference type="Proteomes" id="UP000654123"/>
    </source>
</evidence>
<dbReference type="Proteomes" id="UP000654123">
    <property type="component" value="Unassembled WGS sequence"/>
</dbReference>
<protein>
    <submittedName>
        <fullName evidence="2">Uncharacterized protein</fullName>
    </submittedName>
</protein>
<comment type="caution">
    <text evidence="2">The sequence shown here is derived from an EMBL/GenBank/DDBJ whole genome shotgun (WGS) entry which is preliminary data.</text>
</comment>
<reference evidence="2" key="2">
    <citation type="submission" date="2020-09" db="EMBL/GenBank/DDBJ databases">
        <authorList>
            <person name="Sun Q."/>
            <person name="Ohkuma M."/>
        </authorList>
    </citation>
    <scope>NUCLEOTIDE SEQUENCE</scope>
    <source>
        <strain evidence="2">JCM 4335</strain>
    </source>
</reference>
<feature type="compositionally biased region" description="Low complexity" evidence="1">
    <location>
        <begin position="42"/>
        <end position="56"/>
    </location>
</feature>
<proteinExistence type="predicted"/>
<keyword evidence="3" id="KW-1185">Reference proteome</keyword>
<evidence type="ECO:0000256" key="1">
    <source>
        <dbReference type="SAM" id="MobiDB-lite"/>
    </source>
</evidence>
<evidence type="ECO:0000313" key="2">
    <source>
        <dbReference type="EMBL" id="GGQ33025.1"/>
    </source>
</evidence>
<feature type="region of interest" description="Disordered" evidence="1">
    <location>
        <begin position="26"/>
        <end position="143"/>
    </location>
</feature>